<gene>
    <name evidence="1" type="ORF">L4923_12500</name>
</gene>
<organism evidence="1 2">
    <name type="scientific">Mesorhizobium retamae</name>
    <dbReference type="NCBI Taxonomy" id="2912854"/>
    <lineage>
        <taxon>Bacteria</taxon>
        <taxon>Pseudomonadati</taxon>
        <taxon>Pseudomonadota</taxon>
        <taxon>Alphaproteobacteria</taxon>
        <taxon>Hyphomicrobiales</taxon>
        <taxon>Phyllobacteriaceae</taxon>
        <taxon>Mesorhizobium</taxon>
    </lineage>
</organism>
<evidence type="ECO:0000313" key="2">
    <source>
        <dbReference type="Proteomes" id="UP001201701"/>
    </source>
</evidence>
<name>A0ABS9QEJ3_9HYPH</name>
<dbReference type="RefSeq" id="WP_239365381.1">
    <property type="nucleotide sequence ID" value="NZ_JAKREW010000010.1"/>
</dbReference>
<reference evidence="1 2" key="1">
    <citation type="submission" date="2022-02" db="EMBL/GenBank/DDBJ databases">
        <title>Draft genome sequence of Mezorhizobium retamae strain IRAMC:0171 isolated from Retama raetam nodules.</title>
        <authorList>
            <person name="Bengaied R."/>
            <person name="Sbissi I."/>
            <person name="Huber K."/>
            <person name="Ghodbane F."/>
            <person name="Nouioui I."/>
            <person name="Tarhouni M."/>
            <person name="Gtari M."/>
        </authorList>
    </citation>
    <scope>NUCLEOTIDE SEQUENCE [LARGE SCALE GENOMIC DNA]</scope>
    <source>
        <strain evidence="1 2">IRAMC:0171</strain>
    </source>
</reference>
<evidence type="ECO:0000313" key="1">
    <source>
        <dbReference type="EMBL" id="MCG7505834.1"/>
    </source>
</evidence>
<dbReference type="Proteomes" id="UP001201701">
    <property type="component" value="Unassembled WGS sequence"/>
</dbReference>
<protein>
    <submittedName>
        <fullName evidence="1">Uncharacterized protein</fullName>
    </submittedName>
</protein>
<sequence>MTITPHASTIAVAKLPFDQLIPHLRSAGKYPLRITCIGIATFIDDDQDAEPISFDHTLHLAQCDSLDGAIAEAARHMAFDDLGPGGNDAWTFSPRLIVIQDADGCLAAAGEVDTGAIRWCEPVASDGEARKIVTEASRLRGRAFAEAGLNNRGAARHLHFSASVLEGRLVDSFWRAPARAALIHTPNSSPAVAPGVFISGA</sequence>
<proteinExistence type="predicted"/>
<accession>A0ABS9QEJ3</accession>
<comment type="caution">
    <text evidence="1">The sequence shown here is derived from an EMBL/GenBank/DDBJ whole genome shotgun (WGS) entry which is preliminary data.</text>
</comment>
<keyword evidence="2" id="KW-1185">Reference proteome</keyword>
<dbReference type="EMBL" id="JAKREW010000010">
    <property type="protein sequence ID" value="MCG7505834.1"/>
    <property type="molecule type" value="Genomic_DNA"/>
</dbReference>